<keyword evidence="1" id="KW-1133">Transmembrane helix</keyword>
<accession>A0ABP5MM06</accession>
<organism evidence="2 3">
    <name type="scientific">Agrococcus versicolor</name>
    <dbReference type="NCBI Taxonomy" id="501482"/>
    <lineage>
        <taxon>Bacteria</taxon>
        <taxon>Bacillati</taxon>
        <taxon>Actinomycetota</taxon>
        <taxon>Actinomycetes</taxon>
        <taxon>Micrococcales</taxon>
        <taxon>Microbacteriaceae</taxon>
        <taxon>Agrococcus</taxon>
    </lineage>
</organism>
<evidence type="ECO:0000313" key="2">
    <source>
        <dbReference type="EMBL" id="GAA2175627.1"/>
    </source>
</evidence>
<evidence type="ECO:0000313" key="3">
    <source>
        <dbReference type="Proteomes" id="UP001501599"/>
    </source>
</evidence>
<gene>
    <name evidence="2" type="ORF">GCM10009846_26250</name>
</gene>
<keyword evidence="1" id="KW-0472">Membrane</keyword>
<dbReference type="Proteomes" id="UP001501599">
    <property type="component" value="Unassembled WGS sequence"/>
</dbReference>
<dbReference type="RefSeq" id="WP_344344373.1">
    <property type="nucleotide sequence ID" value="NZ_BAAAQT010000008.1"/>
</dbReference>
<feature type="transmembrane region" description="Helical" evidence="1">
    <location>
        <begin position="73"/>
        <end position="92"/>
    </location>
</feature>
<reference evidence="3" key="1">
    <citation type="journal article" date="2019" name="Int. J. Syst. Evol. Microbiol.">
        <title>The Global Catalogue of Microorganisms (GCM) 10K type strain sequencing project: providing services to taxonomists for standard genome sequencing and annotation.</title>
        <authorList>
            <consortium name="The Broad Institute Genomics Platform"/>
            <consortium name="The Broad Institute Genome Sequencing Center for Infectious Disease"/>
            <person name="Wu L."/>
            <person name="Ma J."/>
        </authorList>
    </citation>
    <scope>NUCLEOTIDE SEQUENCE [LARGE SCALE GENOMIC DNA]</scope>
    <source>
        <strain evidence="3">JCM 16026</strain>
    </source>
</reference>
<sequence length="176" mass="18962">MDATRIVLAAALTLLVAVAIALVSRWMRRRPTAAIDGGVRLPIAFAVLAWVIVAAGAMMALVAFTLDDADDPLPMRIASVAMVVGGVGLVLMHRNWRLAVLDDRVYQRTAFGRVRCVVYDDIASSSLTRAYGAPLLQVRSRDGSRIAVNPAAFDVRPLLQAIAAGEYHAHTGERWG</sequence>
<evidence type="ECO:0008006" key="4">
    <source>
        <dbReference type="Google" id="ProtNLM"/>
    </source>
</evidence>
<proteinExistence type="predicted"/>
<evidence type="ECO:0000256" key="1">
    <source>
        <dbReference type="SAM" id="Phobius"/>
    </source>
</evidence>
<keyword evidence="1" id="KW-0812">Transmembrane</keyword>
<name>A0ABP5MM06_9MICO</name>
<feature type="transmembrane region" description="Helical" evidence="1">
    <location>
        <begin position="6"/>
        <end position="27"/>
    </location>
</feature>
<keyword evidence="3" id="KW-1185">Reference proteome</keyword>
<protein>
    <recommendedName>
        <fullName evidence="4">PH domain-containing protein</fullName>
    </recommendedName>
</protein>
<comment type="caution">
    <text evidence="2">The sequence shown here is derived from an EMBL/GenBank/DDBJ whole genome shotgun (WGS) entry which is preliminary data.</text>
</comment>
<dbReference type="EMBL" id="BAAAQT010000008">
    <property type="protein sequence ID" value="GAA2175627.1"/>
    <property type="molecule type" value="Genomic_DNA"/>
</dbReference>
<feature type="transmembrane region" description="Helical" evidence="1">
    <location>
        <begin position="39"/>
        <end position="61"/>
    </location>
</feature>